<gene>
    <name evidence="1" type="ORF">L1987_18815</name>
</gene>
<dbReference type="EMBL" id="CM042023">
    <property type="protein sequence ID" value="KAI3814070.1"/>
    <property type="molecule type" value="Genomic_DNA"/>
</dbReference>
<proteinExistence type="predicted"/>
<protein>
    <submittedName>
        <fullName evidence="1">Uncharacterized protein</fullName>
    </submittedName>
</protein>
<reference evidence="1 2" key="2">
    <citation type="journal article" date="2022" name="Mol. Ecol. Resour.">
        <title>The genomes of chicory, endive, great burdock and yacon provide insights into Asteraceae paleo-polyploidization history and plant inulin production.</title>
        <authorList>
            <person name="Fan W."/>
            <person name="Wang S."/>
            <person name="Wang H."/>
            <person name="Wang A."/>
            <person name="Jiang F."/>
            <person name="Liu H."/>
            <person name="Zhao H."/>
            <person name="Xu D."/>
            <person name="Zhang Y."/>
        </authorList>
    </citation>
    <scope>NUCLEOTIDE SEQUENCE [LARGE SCALE GENOMIC DNA]</scope>
    <source>
        <strain evidence="2">cv. Yunnan</strain>
        <tissue evidence="1">Leaves</tissue>
    </source>
</reference>
<keyword evidence="2" id="KW-1185">Reference proteome</keyword>
<reference evidence="2" key="1">
    <citation type="journal article" date="2022" name="Mol. Ecol. Resour.">
        <title>The genomes of chicory, endive, great burdock and yacon provide insights into Asteraceae palaeo-polyploidization history and plant inulin production.</title>
        <authorList>
            <person name="Fan W."/>
            <person name="Wang S."/>
            <person name="Wang H."/>
            <person name="Wang A."/>
            <person name="Jiang F."/>
            <person name="Liu H."/>
            <person name="Zhao H."/>
            <person name="Xu D."/>
            <person name="Zhang Y."/>
        </authorList>
    </citation>
    <scope>NUCLEOTIDE SEQUENCE [LARGE SCALE GENOMIC DNA]</scope>
    <source>
        <strain evidence="2">cv. Yunnan</strain>
    </source>
</reference>
<dbReference type="Proteomes" id="UP001056120">
    <property type="component" value="Linkage Group LG06"/>
</dbReference>
<evidence type="ECO:0000313" key="2">
    <source>
        <dbReference type="Proteomes" id="UP001056120"/>
    </source>
</evidence>
<sequence length="176" mass="19492">MSSYSTGSKSYYSVTSDDEEPTVVTSENHSDGSKAKLPSNGRKSPFYVHEATMFMSSTTPLQYTQGENTELPEHLVDSTGYLADEDDESDWDWNSETGDGPTSPVSVPGYKPYSFRVTAQDIPLPYSFTVGGSPTPMMGYPIKEYPDEDTQPTGDINSIYVRSLYDKGREDRALPH</sequence>
<organism evidence="1 2">
    <name type="scientific">Smallanthus sonchifolius</name>
    <dbReference type="NCBI Taxonomy" id="185202"/>
    <lineage>
        <taxon>Eukaryota</taxon>
        <taxon>Viridiplantae</taxon>
        <taxon>Streptophyta</taxon>
        <taxon>Embryophyta</taxon>
        <taxon>Tracheophyta</taxon>
        <taxon>Spermatophyta</taxon>
        <taxon>Magnoliopsida</taxon>
        <taxon>eudicotyledons</taxon>
        <taxon>Gunneridae</taxon>
        <taxon>Pentapetalae</taxon>
        <taxon>asterids</taxon>
        <taxon>campanulids</taxon>
        <taxon>Asterales</taxon>
        <taxon>Asteraceae</taxon>
        <taxon>Asteroideae</taxon>
        <taxon>Heliantheae alliance</taxon>
        <taxon>Millerieae</taxon>
        <taxon>Smallanthus</taxon>
    </lineage>
</organism>
<accession>A0ACB9J3E0</accession>
<comment type="caution">
    <text evidence="1">The sequence shown here is derived from an EMBL/GenBank/DDBJ whole genome shotgun (WGS) entry which is preliminary data.</text>
</comment>
<evidence type="ECO:0000313" key="1">
    <source>
        <dbReference type="EMBL" id="KAI3814070.1"/>
    </source>
</evidence>
<name>A0ACB9J3E0_9ASTR</name>